<evidence type="ECO:0000256" key="2">
    <source>
        <dbReference type="ARBA" id="ARBA00022695"/>
    </source>
</evidence>
<dbReference type="AlphaFoldDB" id="A0A452SVR7"/>
<dbReference type="OMA" id="FMINEYT"/>
<dbReference type="SUPFAM" id="SSF81301">
    <property type="entry name" value="Nucleotidyltransferase"/>
    <property type="match status" value="1"/>
</dbReference>
<organism evidence="4 5">
    <name type="scientific">Ursus americanus</name>
    <name type="common">American black bear</name>
    <name type="synonym">Euarctos americanus</name>
    <dbReference type="NCBI Taxonomy" id="9643"/>
    <lineage>
        <taxon>Eukaryota</taxon>
        <taxon>Metazoa</taxon>
        <taxon>Chordata</taxon>
        <taxon>Craniata</taxon>
        <taxon>Vertebrata</taxon>
        <taxon>Euteleostomi</taxon>
        <taxon>Mammalia</taxon>
        <taxon>Eutheria</taxon>
        <taxon>Laurasiatheria</taxon>
        <taxon>Carnivora</taxon>
        <taxon>Caniformia</taxon>
        <taxon>Ursidae</taxon>
        <taxon>Ursus</taxon>
    </lineage>
</organism>
<dbReference type="GeneTree" id="ENSGT00940000173670"/>
<dbReference type="GO" id="GO:0016779">
    <property type="term" value="F:nucleotidyltransferase activity"/>
    <property type="evidence" value="ECO:0007669"/>
    <property type="project" value="UniProtKB-KW"/>
</dbReference>
<dbReference type="Gene3D" id="3.30.210.10">
    <property type="entry name" value="DNA polymerase, thumb domain"/>
    <property type="match status" value="1"/>
</dbReference>
<keyword evidence="1" id="KW-0808">Transferase</keyword>
<dbReference type="Ensembl" id="ENSUAMT00000041137.1">
    <property type="protein sequence ID" value="ENSUAMP00000036961.1"/>
    <property type="gene ID" value="ENSUAMG00000027985.1"/>
</dbReference>
<accession>A0A452SVR7</accession>
<evidence type="ECO:0000313" key="5">
    <source>
        <dbReference type="Proteomes" id="UP000291022"/>
    </source>
</evidence>
<name>A0A452SVR7_URSAM</name>
<protein>
    <recommendedName>
        <fullName evidence="3">DNA polymerase beta thumb domain-containing protein</fullName>
    </recommendedName>
</protein>
<dbReference type="InterPro" id="IPR037160">
    <property type="entry name" value="DNA_Pol_thumb_sf"/>
</dbReference>
<dbReference type="Pfam" id="PF14791">
    <property type="entry name" value="DNA_pol_B_thumb"/>
    <property type="match status" value="1"/>
</dbReference>
<proteinExistence type="predicted"/>
<dbReference type="STRING" id="9643.ENSUAMP00000036961"/>
<evidence type="ECO:0000256" key="1">
    <source>
        <dbReference type="ARBA" id="ARBA00022679"/>
    </source>
</evidence>
<feature type="domain" description="DNA polymerase beta thumb" evidence="3">
    <location>
        <begin position="1"/>
        <end position="52"/>
    </location>
</feature>
<keyword evidence="5" id="KW-1185">Reference proteome</keyword>
<dbReference type="InterPro" id="IPR043519">
    <property type="entry name" value="NT_sf"/>
</dbReference>
<evidence type="ECO:0000259" key="3">
    <source>
        <dbReference type="Pfam" id="PF14791"/>
    </source>
</evidence>
<reference evidence="5" key="1">
    <citation type="submission" date="2016-06" db="EMBL/GenBank/DDBJ databases">
        <title>De novo assembly and RNA-Seq shows season-dependent expression and editing in black bear kidneys.</title>
        <authorList>
            <person name="Korstanje R."/>
            <person name="Srivastava A."/>
            <person name="Sarsani V.K."/>
            <person name="Sheehan S.M."/>
            <person name="Seger R.L."/>
            <person name="Barter M.E."/>
            <person name="Lindqvist C."/>
            <person name="Brody L.C."/>
            <person name="Mullikin J.C."/>
        </authorList>
    </citation>
    <scope>NUCLEOTIDE SEQUENCE [LARGE SCALE GENOMIC DNA]</scope>
</reference>
<reference evidence="4" key="2">
    <citation type="submission" date="2025-08" db="UniProtKB">
        <authorList>
            <consortium name="Ensembl"/>
        </authorList>
    </citation>
    <scope>IDENTIFICATION</scope>
</reference>
<keyword evidence="2" id="KW-0548">Nucleotidyltransferase</keyword>
<sequence>MRAHALRKGLHDDEYTVCAWRVTGVAGGPLPVVSEKDIFHYIQWKYQGPKDRSVGGLFFIPGTAQLNRSLNLFLNLCFVRVSGVFK</sequence>
<dbReference type="Proteomes" id="UP000291022">
    <property type="component" value="Unassembled WGS sequence"/>
</dbReference>
<dbReference type="InterPro" id="IPR029398">
    <property type="entry name" value="PolB_thumb"/>
</dbReference>
<reference evidence="4" key="3">
    <citation type="submission" date="2025-09" db="UniProtKB">
        <authorList>
            <consortium name="Ensembl"/>
        </authorList>
    </citation>
    <scope>IDENTIFICATION</scope>
</reference>
<dbReference type="FunFam" id="3.30.210.10:FF:000002">
    <property type="entry name" value="DNA polymerase"/>
    <property type="match status" value="1"/>
</dbReference>
<evidence type="ECO:0000313" key="4">
    <source>
        <dbReference type="Ensembl" id="ENSUAMP00000036961.1"/>
    </source>
</evidence>